<dbReference type="Gene3D" id="3.20.20.70">
    <property type="entry name" value="Aldolase class I"/>
    <property type="match status" value="1"/>
</dbReference>
<keyword evidence="7" id="KW-0520">NAD</keyword>
<dbReference type="InterPro" id="IPR018517">
    <property type="entry name" value="tRNA_hU_synthase_CS"/>
</dbReference>
<protein>
    <recommendedName>
        <fullName evidence="9">tRNA-dihydrouridine(16/17) synthase [NAD(P)(+)]</fullName>
        <ecNumber evidence="9">1.3.1.88</ecNumber>
    </recommendedName>
</protein>
<evidence type="ECO:0000256" key="3">
    <source>
        <dbReference type="ARBA" id="ARBA00022643"/>
    </source>
</evidence>
<evidence type="ECO:0000256" key="12">
    <source>
        <dbReference type="ARBA" id="ARBA00048934"/>
    </source>
</evidence>
<evidence type="ECO:0000256" key="7">
    <source>
        <dbReference type="ARBA" id="ARBA00023027"/>
    </source>
</evidence>
<dbReference type="InterPro" id="IPR013785">
    <property type="entry name" value="Aldolase_TIM"/>
</dbReference>
<comment type="cofactor">
    <cofactor evidence="1">
        <name>FMN</name>
        <dbReference type="ChEBI" id="CHEBI:58210"/>
    </cofactor>
</comment>
<dbReference type="HOGENOM" id="CLU_013299_5_0_1"/>
<dbReference type="CDD" id="cd02801">
    <property type="entry name" value="DUS_like_FMN"/>
    <property type="match status" value="1"/>
</dbReference>
<name>K3WW65_GLOUD</name>
<dbReference type="AlphaFoldDB" id="K3WW65"/>
<dbReference type="GO" id="GO:0102263">
    <property type="term" value="F:tRNA-dihydrouridine17 synthase activity"/>
    <property type="evidence" value="ECO:0007669"/>
    <property type="project" value="RHEA"/>
</dbReference>
<comment type="similarity">
    <text evidence="8">Belongs to the Dus family. Dus1 subfamily.</text>
</comment>
<dbReference type="Proteomes" id="UP000019132">
    <property type="component" value="Unassembled WGS sequence"/>
</dbReference>
<comment type="catalytic activity">
    <reaction evidence="12">
        <text>5,6-dihydrouridine(16) in tRNA + NAD(+) = uridine(16) in tRNA + NADH + H(+)</text>
        <dbReference type="Rhea" id="RHEA:53380"/>
        <dbReference type="Rhea" id="RHEA-COMP:13543"/>
        <dbReference type="Rhea" id="RHEA-COMP:13544"/>
        <dbReference type="ChEBI" id="CHEBI:15378"/>
        <dbReference type="ChEBI" id="CHEBI:57540"/>
        <dbReference type="ChEBI" id="CHEBI:57945"/>
        <dbReference type="ChEBI" id="CHEBI:65315"/>
        <dbReference type="ChEBI" id="CHEBI:74443"/>
        <dbReference type="EC" id="1.3.1.88"/>
    </reaction>
    <physiologicalReaction direction="right-to-left" evidence="12">
        <dbReference type="Rhea" id="RHEA:53382"/>
    </physiologicalReaction>
</comment>
<reference evidence="15" key="3">
    <citation type="submission" date="2015-02" db="UniProtKB">
        <authorList>
            <consortium name="EnsemblProtists"/>
        </authorList>
    </citation>
    <scope>IDENTIFICATION</scope>
    <source>
        <strain evidence="15">DAOM BR144</strain>
    </source>
</reference>
<evidence type="ECO:0000256" key="9">
    <source>
        <dbReference type="ARBA" id="ARBA00038890"/>
    </source>
</evidence>
<organism evidence="15 16">
    <name type="scientific">Globisporangium ultimum (strain ATCC 200006 / CBS 805.95 / DAOM BR144)</name>
    <name type="common">Pythium ultimum</name>
    <dbReference type="NCBI Taxonomy" id="431595"/>
    <lineage>
        <taxon>Eukaryota</taxon>
        <taxon>Sar</taxon>
        <taxon>Stramenopiles</taxon>
        <taxon>Oomycota</taxon>
        <taxon>Peronosporomycetes</taxon>
        <taxon>Pythiales</taxon>
        <taxon>Pythiaceae</taxon>
        <taxon>Globisporangium</taxon>
    </lineage>
</organism>
<dbReference type="SUPFAM" id="SSF51395">
    <property type="entry name" value="FMN-linked oxidoreductases"/>
    <property type="match status" value="1"/>
</dbReference>
<evidence type="ECO:0000256" key="4">
    <source>
        <dbReference type="ARBA" id="ARBA00022694"/>
    </source>
</evidence>
<evidence type="ECO:0000256" key="5">
    <source>
        <dbReference type="ARBA" id="ARBA00022857"/>
    </source>
</evidence>
<evidence type="ECO:0000256" key="11">
    <source>
        <dbReference type="ARBA" id="ARBA00047652"/>
    </source>
</evidence>
<dbReference type="PANTHER" id="PTHR11082">
    <property type="entry name" value="TRNA-DIHYDROURIDINE SYNTHASE"/>
    <property type="match status" value="1"/>
</dbReference>
<dbReference type="STRING" id="431595.K3WW65"/>
<comment type="catalytic activity">
    <reaction evidence="11">
        <text>5,6-dihydrouridine(16) in tRNA + NADP(+) = uridine(16) in tRNA + NADPH + H(+)</text>
        <dbReference type="Rhea" id="RHEA:53376"/>
        <dbReference type="Rhea" id="RHEA-COMP:13543"/>
        <dbReference type="Rhea" id="RHEA-COMP:13544"/>
        <dbReference type="ChEBI" id="CHEBI:15378"/>
        <dbReference type="ChEBI" id="CHEBI:57783"/>
        <dbReference type="ChEBI" id="CHEBI:58349"/>
        <dbReference type="ChEBI" id="CHEBI:65315"/>
        <dbReference type="ChEBI" id="CHEBI:74443"/>
        <dbReference type="EC" id="1.3.1.88"/>
    </reaction>
    <physiologicalReaction direction="right-to-left" evidence="11">
        <dbReference type="Rhea" id="RHEA:53378"/>
    </physiologicalReaction>
</comment>
<dbReference type="Pfam" id="PF01207">
    <property type="entry name" value="Dus"/>
    <property type="match status" value="1"/>
</dbReference>
<keyword evidence="5" id="KW-0521">NADP</keyword>
<reference evidence="16" key="2">
    <citation type="submission" date="2010-04" db="EMBL/GenBank/DDBJ databases">
        <authorList>
            <person name="Buell R."/>
            <person name="Hamilton J."/>
            <person name="Hostetler J."/>
        </authorList>
    </citation>
    <scope>NUCLEOTIDE SEQUENCE [LARGE SCALE GENOMIC DNA]</scope>
    <source>
        <strain evidence="16">DAOM:BR144</strain>
    </source>
</reference>
<dbReference type="EC" id="1.3.1.88" evidence="9"/>
<dbReference type="eggNOG" id="KOG2335">
    <property type="taxonomic scope" value="Eukaryota"/>
</dbReference>
<dbReference type="GO" id="GO:0102262">
    <property type="term" value="F:tRNA-dihydrouridine16 synthase activity"/>
    <property type="evidence" value="ECO:0007669"/>
    <property type="project" value="RHEA"/>
</dbReference>
<evidence type="ECO:0000256" key="10">
    <source>
        <dbReference type="ARBA" id="ARBA00047287"/>
    </source>
</evidence>
<dbReference type="FunCoup" id="K3WW65">
    <property type="interactions" value="473"/>
</dbReference>
<evidence type="ECO:0000256" key="13">
    <source>
        <dbReference type="ARBA" id="ARBA00049467"/>
    </source>
</evidence>
<keyword evidence="4" id="KW-0819">tRNA processing</keyword>
<accession>K3WW65</accession>
<keyword evidence="6" id="KW-0560">Oxidoreductase</keyword>
<keyword evidence="3" id="KW-0288">FMN</keyword>
<feature type="domain" description="DUS-like FMN-binding" evidence="14">
    <location>
        <begin position="32"/>
        <end position="320"/>
    </location>
</feature>
<dbReference type="InParanoid" id="K3WW65"/>
<comment type="catalytic activity">
    <reaction evidence="10">
        <text>5,6-dihydrouridine(17) in tRNA + NAD(+) = uridine(17) in tRNA + NADH + H(+)</text>
        <dbReference type="Rhea" id="RHEA:53372"/>
        <dbReference type="Rhea" id="RHEA-COMP:13541"/>
        <dbReference type="Rhea" id="RHEA-COMP:13542"/>
        <dbReference type="ChEBI" id="CHEBI:15378"/>
        <dbReference type="ChEBI" id="CHEBI:57540"/>
        <dbReference type="ChEBI" id="CHEBI:57945"/>
        <dbReference type="ChEBI" id="CHEBI:65315"/>
        <dbReference type="ChEBI" id="CHEBI:74443"/>
        <dbReference type="EC" id="1.3.1.88"/>
    </reaction>
    <physiologicalReaction direction="right-to-left" evidence="10">
        <dbReference type="Rhea" id="RHEA:53374"/>
    </physiologicalReaction>
</comment>
<dbReference type="EnsemblProtists" id="PYU1_T009213">
    <property type="protein sequence ID" value="PYU1_T009213"/>
    <property type="gene ID" value="PYU1_G009195"/>
</dbReference>
<evidence type="ECO:0000259" key="14">
    <source>
        <dbReference type="Pfam" id="PF01207"/>
    </source>
</evidence>
<dbReference type="OMA" id="ISPPVWQ"/>
<dbReference type="GO" id="GO:0050660">
    <property type="term" value="F:flavin adenine dinucleotide binding"/>
    <property type="evidence" value="ECO:0007669"/>
    <property type="project" value="InterPro"/>
</dbReference>
<dbReference type="PROSITE" id="PS01136">
    <property type="entry name" value="UPF0034"/>
    <property type="match status" value="1"/>
</dbReference>
<evidence type="ECO:0000256" key="2">
    <source>
        <dbReference type="ARBA" id="ARBA00022630"/>
    </source>
</evidence>
<dbReference type="PANTHER" id="PTHR11082:SF5">
    <property type="entry name" value="TRNA-DIHYDROURIDINE(16_17) SYNTHASE [NAD(P)(+)]-LIKE"/>
    <property type="match status" value="1"/>
</dbReference>
<evidence type="ECO:0000313" key="16">
    <source>
        <dbReference type="Proteomes" id="UP000019132"/>
    </source>
</evidence>
<comment type="catalytic activity">
    <reaction evidence="13">
        <text>5,6-dihydrouridine(17) in tRNA + NADP(+) = uridine(17) in tRNA + NADPH + H(+)</text>
        <dbReference type="Rhea" id="RHEA:53368"/>
        <dbReference type="Rhea" id="RHEA-COMP:13541"/>
        <dbReference type="Rhea" id="RHEA-COMP:13542"/>
        <dbReference type="ChEBI" id="CHEBI:15378"/>
        <dbReference type="ChEBI" id="CHEBI:57783"/>
        <dbReference type="ChEBI" id="CHEBI:58349"/>
        <dbReference type="ChEBI" id="CHEBI:65315"/>
        <dbReference type="ChEBI" id="CHEBI:74443"/>
        <dbReference type="EC" id="1.3.1.88"/>
    </reaction>
    <physiologicalReaction direction="right-to-left" evidence="13">
        <dbReference type="Rhea" id="RHEA:53370"/>
    </physiologicalReaction>
</comment>
<dbReference type="InterPro" id="IPR035587">
    <property type="entry name" value="DUS-like_FMN-bd"/>
</dbReference>
<sequence>MAVSPVNGVGAVTKKLRGYDFFHAIGAPKRIVAPMVDQSELAFRMLTRKHGAELCYTPMFHSRLFAESPAYREKMFEQHIQDRPLIVQFCGNDPATVLAAAKHVEGHCDAVDLNLGCPQGIARKGRYGSFLMKEKDVVREIVQTLSDNLSIPVTVKIRMFPDEQETLEFCDMLQAAGCDMLVVHGRTKEMNKTLVREVNWDIIRQIKERLTIPVIANGGIEFPEDIERCLEATKADGVMTSEAILENPAILAETNNTPGKDTSFLELAKQYMEFAQQFPPANEKIVRAHLFKILFQDLRVHTDLRDLLAAVKTRAQMDDILKELEGRLRKEELDAPAGEKQWSKVVYAAETSWYRRHRKGQEKLRQRKDSYENVEESGFCNLFN</sequence>
<dbReference type="VEuPathDB" id="FungiDB:PYU1_G009195"/>
<keyword evidence="16" id="KW-1185">Reference proteome</keyword>
<evidence type="ECO:0000313" key="15">
    <source>
        <dbReference type="EnsemblProtists" id="PYU1_T009213"/>
    </source>
</evidence>
<dbReference type="EMBL" id="GL376632">
    <property type="status" value="NOT_ANNOTATED_CDS"/>
    <property type="molecule type" value="Genomic_DNA"/>
</dbReference>
<reference evidence="16" key="1">
    <citation type="journal article" date="2010" name="Genome Biol.">
        <title>Genome sequence of the necrotrophic plant pathogen Pythium ultimum reveals original pathogenicity mechanisms and effector repertoire.</title>
        <authorList>
            <person name="Levesque C.A."/>
            <person name="Brouwer H."/>
            <person name="Cano L."/>
            <person name="Hamilton J.P."/>
            <person name="Holt C."/>
            <person name="Huitema E."/>
            <person name="Raffaele S."/>
            <person name="Robideau G.P."/>
            <person name="Thines M."/>
            <person name="Win J."/>
            <person name="Zerillo M.M."/>
            <person name="Beakes G.W."/>
            <person name="Boore J.L."/>
            <person name="Busam D."/>
            <person name="Dumas B."/>
            <person name="Ferriera S."/>
            <person name="Fuerstenberg S.I."/>
            <person name="Gachon C.M."/>
            <person name="Gaulin E."/>
            <person name="Govers F."/>
            <person name="Grenville-Briggs L."/>
            <person name="Horner N."/>
            <person name="Hostetler J."/>
            <person name="Jiang R.H."/>
            <person name="Johnson J."/>
            <person name="Krajaejun T."/>
            <person name="Lin H."/>
            <person name="Meijer H.J."/>
            <person name="Moore B."/>
            <person name="Morris P."/>
            <person name="Phuntmart V."/>
            <person name="Puiu D."/>
            <person name="Shetty J."/>
            <person name="Stajich J.E."/>
            <person name="Tripathy S."/>
            <person name="Wawra S."/>
            <person name="van West P."/>
            <person name="Whitty B.R."/>
            <person name="Coutinho P.M."/>
            <person name="Henrissat B."/>
            <person name="Martin F."/>
            <person name="Thomas P.D."/>
            <person name="Tyler B.M."/>
            <person name="De Vries R.P."/>
            <person name="Kamoun S."/>
            <person name="Yandell M."/>
            <person name="Tisserat N."/>
            <person name="Buell C.R."/>
        </authorList>
    </citation>
    <scope>NUCLEOTIDE SEQUENCE</scope>
    <source>
        <strain evidence="16">DAOM:BR144</strain>
    </source>
</reference>
<proteinExistence type="inferred from homology"/>
<evidence type="ECO:0000256" key="6">
    <source>
        <dbReference type="ARBA" id="ARBA00023002"/>
    </source>
</evidence>
<evidence type="ECO:0000256" key="8">
    <source>
        <dbReference type="ARBA" id="ARBA00038313"/>
    </source>
</evidence>
<evidence type="ECO:0000256" key="1">
    <source>
        <dbReference type="ARBA" id="ARBA00001917"/>
    </source>
</evidence>
<keyword evidence="2" id="KW-0285">Flavoprotein</keyword>